<dbReference type="EMBL" id="CAXKWB010013045">
    <property type="protein sequence ID" value="CAL4106375.1"/>
    <property type="molecule type" value="Genomic_DNA"/>
</dbReference>
<name>A0AAV2QXI5_MEGNR</name>
<evidence type="ECO:0000313" key="4">
    <source>
        <dbReference type="Proteomes" id="UP001497623"/>
    </source>
</evidence>
<dbReference type="InterPro" id="IPR031424">
    <property type="entry name" value="QVR-like"/>
</dbReference>
<comment type="caution">
    <text evidence="3">The sequence shown here is derived from an EMBL/GenBank/DDBJ whole genome shotgun (WGS) entry which is preliminary data.</text>
</comment>
<organism evidence="3 4">
    <name type="scientific">Meganyctiphanes norvegica</name>
    <name type="common">Northern krill</name>
    <name type="synonym">Thysanopoda norvegica</name>
    <dbReference type="NCBI Taxonomy" id="48144"/>
    <lineage>
        <taxon>Eukaryota</taxon>
        <taxon>Metazoa</taxon>
        <taxon>Ecdysozoa</taxon>
        <taxon>Arthropoda</taxon>
        <taxon>Crustacea</taxon>
        <taxon>Multicrustacea</taxon>
        <taxon>Malacostraca</taxon>
        <taxon>Eumalacostraca</taxon>
        <taxon>Eucarida</taxon>
        <taxon>Euphausiacea</taxon>
        <taxon>Euphausiidae</taxon>
        <taxon>Meganyctiphanes</taxon>
    </lineage>
</organism>
<dbReference type="PANTHER" id="PTHR38332:SF1">
    <property type="entry name" value="RE49668P"/>
    <property type="match status" value="1"/>
</dbReference>
<keyword evidence="4" id="KW-1185">Reference proteome</keyword>
<feature type="non-terminal residue" evidence="3">
    <location>
        <position position="1"/>
    </location>
</feature>
<dbReference type="AlphaFoldDB" id="A0AAV2QXI5"/>
<dbReference type="GO" id="GO:0032222">
    <property type="term" value="P:regulation of synaptic transmission, cholinergic"/>
    <property type="evidence" value="ECO:0007669"/>
    <property type="project" value="InterPro"/>
</dbReference>
<dbReference type="Pfam" id="PF17064">
    <property type="entry name" value="QVR"/>
    <property type="match status" value="1"/>
</dbReference>
<evidence type="ECO:0000256" key="2">
    <source>
        <dbReference type="ARBA" id="ARBA00023180"/>
    </source>
</evidence>
<proteinExistence type="predicted"/>
<protein>
    <submittedName>
        <fullName evidence="3">Uncharacterized protein</fullName>
    </submittedName>
</protein>
<keyword evidence="1" id="KW-0732">Signal</keyword>
<dbReference type="PANTHER" id="PTHR38332">
    <property type="entry name" value="PROTEIN CBG11604"/>
    <property type="match status" value="1"/>
</dbReference>
<sequence>GAGGGGEEEHLHRTIGRYWSHPDLYSQSAPLFKLIFILMILMTTQAPGVSAIDCFVCTSIAGNNPACEDPFHNNYTTNILHSPCRAGRKNRAGLFPATTCIKMAGYFYHNGTSMVVRTCALDSGTLTTDTEIIRMSHCGSFYFEGSYIKGCLQSCDDADGCNGASRSSYHTLTLPLCLMLPLLLMHSTLT</sequence>
<dbReference type="GO" id="GO:0030431">
    <property type="term" value="P:sleep"/>
    <property type="evidence" value="ECO:0007669"/>
    <property type="project" value="InterPro"/>
</dbReference>
<accession>A0AAV2QXI5</accession>
<dbReference type="Proteomes" id="UP001497623">
    <property type="component" value="Unassembled WGS sequence"/>
</dbReference>
<gene>
    <name evidence="3" type="ORF">MNOR_LOCUS18324</name>
</gene>
<keyword evidence="2" id="KW-0325">Glycoprotein</keyword>
<evidence type="ECO:0000256" key="1">
    <source>
        <dbReference type="ARBA" id="ARBA00022729"/>
    </source>
</evidence>
<evidence type="ECO:0000313" key="3">
    <source>
        <dbReference type="EMBL" id="CAL4106375.1"/>
    </source>
</evidence>
<reference evidence="3 4" key="1">
    <citation type="submission" date="2024-05" db="EMBL/GenBank/DDBJ databases">
        <authorList>
            <person name="Wallberg A."/>
        </authorList>
    </citation>
    <scope>NUCLEOTIDE SEQUENCE [LARGE SCALE GENOMIC DNA]</scope>
</reference>